<dbReference type="Proteomes" id="UP000231987">
    <property type="component" value="Unassembled WGS sequence"/>
</dbReference>
<evidence type="ECO:0000259" key="2">
    <source>
        <dbReference type="Pfam" id="PF13577"/>
    </source>
</evidence>
<organism evidence="3 4">
    <name type="scientific">Rhizobium meliloti</name>
    <name type="common">Ensifer meliloti</name>
    <name type="synonym">Sinorhizobium meliloti</name>
    <dbReference type="NCBI Taxonomy" id="382"/>
    <lineage>
        <taxon>Bacteria</taxon>
        <taxon>Pseudomonadati</taxon>
        <taxon>Pseudomonadota</taxon>
        <taxon>Alphaproteobacteria</taxon>
        <taxon>Hyphomicrobiales</taxon>
        <taxon>Rhizobiaceae</taxon>
        <taxon>Sinorhizobium/Ensifer group</taxon>
        <taxon>Sinorhizobium</taxon>
    </lineage>
</organism>
<comment type="caution">
    <text evidence="3">The sequence shown here is derived from an EMBL/GenBank/DDBJ whole genome shotgun (WGS) entry which is preliminary data.</text>
</comment>
<reference evidence="3 4" key="1">
    <citation type="submission" date="2017-06" db="EMBL/GenBank/DDBJ databases">
        <title>Ensifer strains isolated from leguminous trees and herbs display diverse denitrification phenotypes with some acting as strong N2O sinks.</title>
        <authorList>
            <person name="Woliy K."/>
            <person name="Mania D."/>
            <person name="Bakken L.R."/>
            <person name="Frostegard A."/>
        </authorList>
    </citation>
    <scope>NUCLEOTIDE SEQUENCE [LARGE SCALE GENOMIC DNA]</scope>
    <source>
        <strain evidence="3 4">AC50a</strain>
    </source>
</reference>
<evidence type="ECO:0000256" key="1">
    <source>
        <dbReference type="SAM" id="MobiDB-lite"/>
    </source>
</evidence>
<dbReference type="Pfam" id="PF13577">
    <property type="entry name" value="SnoaL_4"/>
    <property type="match status" value="1"/>
</dbReference>
<name>A0A2J0YUW9_RHIML</name>
<dbReference type="InterPro" id="IPR037401">
    <property type="entry name" value="SnoaL-like"/>
</dbReference>
<feature type="region of interest" description="Disordered" evidence="1">
    <location>
        <begin position="141"/>
        <end position="193"/>
    </location>
</feature>
<dbReference type="Gene3D" id="3.10.450.50">
    <property type="match status" value="1"/>
</dbReference>
<dbReference type="SUPFAM" id="SSF54427">
    <property type="entry name" value="NTF2-like"/>
    <property type="match status" value="1"/>
</dbReference>
<gene>
    <name evidence="3" type="ORF">CEJ86_28485</name>
</gene>
<accession>A0A2J0YUW9</accession>
<dbReference type="EMBL" id="NJGD01000021">
    <property type="protein sequence ID" value="PJR10732.1"/>
    <property type="molecule type" value="Genomic_DNA"/>
</dbReference>
<dbReference type="InterPro" id="IPR032710">
    <property type="entry name" value="NTF2-like_dom_sf"/>
</dbReference>
<dbReference type="CDD" id="cd00531">
    <property type="entry name" value="NTF2_like"/>
    <property type="match status" value="1"/>
</dbReference>
<feature type="compositionally biased region" description="Basic residues" evidence="1">
    <location>
        <begin position="173"/>
        <end position="183"/>
    </location>
</feature>
<feature type="domain" description="SnoaL-like" evidence="2">
    <location>
        <begin position="9"/>
        <end position="132"/>
    </location>
</feature>
<protein>
    <recommendedName>
        <fullName evidence="2">SnoaL-like domain-containing protein</fullName>
    </recommendedName>
</protein>
<evidence type="ECO:0000313" key="4">
    <source>
        <dbReference type="Proteomes" id="UP000231987"/>
    </source>
</evidence>
<dbReference type="AlphaFoldDB" id="A0A2J0YUW9"/>
<proteinExistence type="predicted"/>
<feature type="compositionally biased region" description="Basic and acidic residues" evidence="1">
    <location>
        <begin position="141"/>
        <end position="153"/>
    </location>
</feature>
<dbReference type="RefSeq" id="WP_100674423.1">
    <property type="nucleotide sequence ID" value="NZ_NJGD01000021.1"/>
</dbReference>
<sequence length="193" mass="22046">MNQPSITQLFDREAIRDCLHRYCRGIDRADEAALRSCYWPNARDNHGSYSGSAGGFIQLALGIFKTQPRNIHQLANIMIEFLGPAEAAVESYFTALQRGPDEAGEIRQMLLCGRYCDLFQKREGEWRIAERTVVYDWVEEQRPPTSSEKERFGPRQPIGAPHPNDPVYELSKRRAPLKTHPKNRIGGGEDEEE</sequence>
<evidence type="ECO:0000313" key="3">
    <source>
        <dbReference type="EMBL" id="PJR10732.1"/>
    </source>
</evidence>